<reference evidence="2" key="1">
    <citation type="journal article" date="2020" name="New Phytol.">
        <title>Comparative genomics reveals dynamic genome evolution in host specialist ectomycorrhizal fungi.</title>
        <authorList>
            <person name="Lofgren L.A."/>
            <person name="Nguyen N.H."/>
            <person name="Vilgalys R."/>
            <person name="Ruytinx J."/>
            <person name="Liao H.L."/>
            <person name="Branco S."/>
            <person name="Kuo A."/>
            <person name="LaButti K."/>
            <person name="Lipzen A."/>
            <person name="Andreopoulos W."/>
            <person name="Pangilinan J."/>
            <person name="Riley R."/>
            <person name="Hundley H."/>
            <person name="Na H."/>
            <person name="Barry K."/>
            <person name="Grigoriev I.V."/>
            <person name="Stajich J.E."/>
            <person name="Kennedy P.G."/>
        </authorList>
    </citation>
    <scope>NUCLEOTIDE SEQUENCE</scope>
    <source>
        <strain evidence="2">S12</strain>
    </source>
</reference>
<evidence type="ECO:0000313" key="2">
    <source>
        <dbReference type="EMBL" id="KAG1785808.1"/>
    </source>
</evidence>
<evidence type="ECO:0000256" key="1">
    <source>
        <dbReference type="SAM" id="Phobius"/>
    </source>
</evidence>
<feature type="transmembrane region" description="Helical" evidence="1">
    <location>
        <begin position="56"/>
        <end position="75"/>
    </location>
</feature>
<comment type="caution">
    <text evidence="2">The sequence shown here is derived from an EMBL/GenBank/DDBJ whole genome shotgun (WGS) entry which is preliminary data.</text>
</comment>
<gene>
    <name evidence="2" type="ORF">HD556DRAFT_1419986</name>
</gene>
<dbReference type="Proteomes" id="UP000719766">
    <property type="component" value="Unassembled WGS sequence"/>
</dbReference>
<accession>A0A9P7DB75</accession>
<proteinExistence type="predicted"/>
<keyword evidence="3" id="KW-1185">Reference proteome</keyword>
<keyword evidence="1" id="KW-0812">Transmembrane</keyword>
<keyword evidence="1" id="KW-1133">Transmembrane helix</keyword>
<dbReference type="AlphaFoldDB" id="A0A9P7DB75"/>
<name>A0A9P7DB75_9AGAM</name>
<keyword evidence="1" id="KW-0472">Membrane</keyword>
<evidence type="ECO:0000313" key="3">
    <source>
        <dbReference type="Proteomes" id="UP000719766"/>
    </source>
</evidence>
<feature type="transmembrane region" description="Helical" evidence="1">
    <location>
        <begin position="20"/>
        <end position="36"/>
    </location>
</feature>
<dbReference type="RefSeq" id="XP_041153291.1">
    <property type="nucleotide sequence ID" value="XM_041304447.1"/>
</dbReference>
<dbReference type="OrthoDB" id="2682425at2759"/>
<dbReference type="GeneID" id="64598211"/>
<dbReference type="EMBL" id="JABBWE010000103">
    <property type="protein sequence ID" value="KAG1785808.1"/>
    <property type="molecule type" value="Genomic_DNA"/>
</dbReference>
<organism evidence="2 3">
    <name type="scientific">Suillus plorans</name>
    <dbReference type="NCBI Taxonomy" id="116603"/>
    <lineage>
        <taxon>Eukaryota</taxon>
        <taxon>Fungi</taxon>
        <taxon>Dikarya</taxon>
        <taxon>Basidiomycota</taxon>
        <taxon>Agaricomycotina</taxon>
        <taxon>Agaricomycetes</taxon>
        <taxon>Agaricomycetidae</taxon>
        <taxon>Boletales</taxon>
        <taxon>Suillineae</taxon>
        <taxon>Suillaceae</taxon>
        <taxon>Suillus</taxon>
    </lineage>
</organism>
<sequence>MLILRTSSTSIHLPWPWLGPWFWLFVQPTLLVGTVLMQPPTVNMKTTHIQFSFKFWCIRISVTMISVLGETLIWIPSVLVRATESYITDCN</sequence>
<protein>
    <submittedName>
        <fullName evidence="2">Uncharacterized protein</fullName>
    </submittedName>
</protein>